<keyword evidence="3" id="KW-1185">Reference proteome</keyword>
<feature type="transmembrane region" description="Helical" evidence="1">
    <location>
        <begin position="103"/>
        <end position="126"/>
    </location>
</feature>
<feature type="transmembrane region" description="Helical" evidence="1">
    <location>
        <begin position="12"/>
        <end position="32"/>
    </location>
</feature>
<keyword evidence="1" id="KW-1133">Transmembrane helix</keyword>
<keyword evidence="1" id="KW-0472">Membrane</keyword>
<comment type="caution">
    <text evidence="2">The sequence shown here is derived from an EMBL/GenBank/DDBJ whole genome shotgun (WGS) entry which is preliminary data.</text>
</comment>
<dbReference type="EMBL" id="MIJZ01000012">
    <property type="protein sequence ID" value="OEG11974.1"/>
    <property type="molecule type" value="Genomic_DNA"/>
</dbReference>
<organism evidence="2 3">
    <name type="scientific">Enterococcus ureasiticus</name>
    <dbReference type="NCBI Taxonomy" id="903984"/>
    <lineage>
        <taxon>Bacteria</taxon>
        <taxon>Bacillati</taxon>
        <taxon>Bacillota</taxon>
        <taxon>Bacilli</taxon>
        <taxon>Lactobacillales</taxon>
        <taxon>Enterococcaceae</taxon>
        <taxon>Enterococcus</taxon>
    </lineage>
</organism>
<dbReference type="AlphaFoldDB" id="A0A1E5GGX5"/>
<protein>
    <submittedName>
        <fullName evidence="2">Uncharacterized protein</fullName>
    </submittedName>
</protein>
<sequence length="181" mass="21756">MLNDLIGELSLVKYFCLLIVPYFIWFIFNKYLSQKLLVEQKIPKKQAKFIKTDMMNFQRKSLKYYQLLIYLFFLLWLSLLSFIGMFFGSYFEYGYFTNSSDSISYAFLALLTISLILLENLVVVIIRFRFWNKDRENEFFKEYKNSPIIYKSQKKIEILLSVLSLILSILNIILFFNSTVY</sequence>
<feature type="transmembrane region" description="Helical" evidence="1">
    <location>
        <begin position="158"/>
        <end position="176"/>
    </location>
</feature>
<feature type="transmembrane region" description="Helical" evidence="1">
    <location>
        <begin position="67"/>
        <end position="91"/>
    </location>
</feature>
<evidence type="ECO:0000313" key="2">
    <source>
        <dbReference type="EMBL" id="OEG11974.1"/>
    </source>
</evidence>
<evidence type="ECO:0000256" key="1">
    <source>
        <dbReference type="SAM" id="Phobius"/>
    </source>
</evidence>
<evidence type="ECO:0000313" key="3">
    <source>
        <dbReference type="Proteomes" id="UP000094068"/>
    </source>
</evidence>
<proteinExistence type="predicted"/>
<name>A0A1E5GGX5_9ENTE</name>
<dbReference type="Proteomes" id="UP000094068">
    <property type="component" value="Unassembled WGS sequence"/>
</dbReference>
<keyword evidence="1" id="KW-0812">Transmembrane</keyword>
<reference evidence="3" key="1">
    <citation type="submission" date="2016-09" db="EMBL/GenBank/DDBJ databases">
        <authorList>
            <person name="Gulvik C.A."/>
        </authorList>
    </citation>
    <scope>NUCLEOTIDE SEQUENCE [LARGE SCALE GENOMIC DNA]</scope>
    <source>
        <strain evidence="3">DSM 23328</strain>
    </source>
</reference>
<accession>A0A1E5GGX5</accession>
<dbReference type="RefSeq" id="WP_069645827.1">
    <property type="nucleotide sequence ID" value="NZ_MIJZ01000012.1"/>
</dbReference>
<gene>
    <name evidence="2" type="ORF">BCR21_06985</name>
</gene>